<accession>A0A8X6TVI5</accession>
<proteinExistence type="predicted"/>
<dbReference type="AlphaFoldDB" id="A0A8X6TVI5"/>
<protein>
    <submittedName>
        <fullName evidence="1">Uncharacterized protein</fullName>
    </submittedName>
</protein>
<dbReference type="Proteomes" id="UP000887013">
    <property type="component" value="Unassembled WGS sequence"/>
</dbReference>
<evidence type="ECO:0000313" key="2">
    <source>
        <dbReference type="Proteomes" id="UP000887013"/>
    </source>
</evidence>
<name>A0A8X6TVI5_NEPPI</name>
<comment type="caution">
    <text evidence="1">The sequence shown here is derived from an EMBL/GenBank/DDBJ whole genome shotgun (WGS) entry which is preliminary data.</text>
</comment>
<evidence type="ECO:0000313" key="1">
    <source>
        <dbReference type="EMBL" id="GFT51298.1"/>
    </source>
</evidence>
<organism evidence="1 2">
    <name type="scientific">Nephila pilipes</name>
    <name type="common">Giant wood spider</name>
    <name type="synonym">Nephila maculata</name>
    <dbReference type="NCBI Taxonomy" id="299642"/>
    <lineage>
        <taxon>Eukaryota</taxon>
        <taxon>Metazoa</taxon>
        <taxon>Ecdysozoa</taxon>
        <taxon>Arthropoda</taxon>
        <taxon>Chelicerata</taxon>
        <taxon>Arachnida</taxon>
        <taxon>Araneae</taxon>
        <taxon>Araneomorphae</taxon>
        <taxon>Entelegynae</taxon>
        <taxon>Araneoidea</taxon>
        <taxon>Nephilidae</taxon>
        <taxon>Nephila</taxon>
    </lineage>
</organism>
<dbReference type="EMBL" id="BMAW01065638">
    <property type="protein sequence ID" value="GFT51298.1"/>
    <property type="molecule type" value="Genomic_DNA"/>
</dbReference>
<gene>
    <name evidence="1" type="ORF">NPIL_213901</name>
</gene>
<reference evidence="1" key="1">
    <citation type="submission" date="2020-08" db="EMBL/GenBank/DDBJ databases">
        <title>Multicomponent nature underlies the extraordinary mechanical properties of spider dragline silk.</title>
        <authorList>
            <person name="Kono N."/>
            <person name="Nakamura H."/>
            <person name="Mori M."/>
            <person name="Yoshida Y."/>
            <person name="Ohtoshi R."/>
            <person name="Malay A.D."/>
            <person name="Moran D.A.P."/>
            <person name="Tomita M."/>
            <person name="Numata K."/>
            <person name="Arakawa K."/>
        </authorList>
    </citation>
    <scope>NUCLEOTIDE SEQUENCE</scope>
</reference>
<sequence>MHVPTVYYMPKISFLAITREDELICWIRTAGTEFQLESLVFQTRHSPAFYVVTPATSWQNLSPPASYPSWGGAGDAIQRREGDPLPLLQRFVSKPAKAMAAIFRVINVLPQRILHRSQSAFDQE</sequence>
<keyword evidence="2" id="KW-1185">Reference proteome</keyword>
<dbReference type="OrthoDB" id="10459586at2759"/>